<feature type="region of interest" description="Disordered" evidence="11">
    <location>
        <begin position="723"/>
        <end position="811"/>
    </location>
</feature>
<dbReference type="AlphaFoldDB" id="A0AAV4E0V7"/>
<keyword evidence="6" id="KW-0805">Transcription regulation</keyword>
<feature type="domain" description="C2H2-type" evidence="12">
    <location>
        <begin position="459"/>
        <end position="486"/>
    </location>
</feature>
<evidence type="ECO:0000256" key="10">
    <source>
        <dbReference type="PROSITE-ProRule" id="PRU00042"/>
    </source>
</evidence>
<dbReference type="GO" id="GO:0000978">
    <property type="term" value="F:RNA polymerase II cis-regulatory region sequence-specific DNA binding"/>
    <property type="evidence" value="ECO:0007669"/>
    <property type="project" value="TreeGrafter"/>
</dbReference>
<organism evidence="13 14">
    <name type="scientific">Plakobranchus ocellatus</name>
    <dbReference type="NCBI Taxonomy" id="259542"/>
    <lineage>
        <taxon>Eukaryota</taxon>
        <taxon>Metazoa</taxon>
        <taxon>Spiralia</taxon>
        <taxon>Lophotrochozoa</taxon>
        <taxon>Mollusca</taxon>
        <taxon>Gastropoda</taxon>
        <taxon>Heterobranchia</taxon>
        <taxon>Euthyneura</taxon>
        <taxon>Panpulmonata</taxon>
        <taxon>Sacoglossa</taxon>
        <taxon>Placobranchoidea</taxon>
        <taxon>Plakobranchidae</taxon>
        <taxon>Plakobranchus</taxon>
    </lineage>
</organism>
<feature type="compositionally biased region" description="Polar residues" evidence="11">
    <location>
        <begin position="126"/>
        <end position="138"/>
    </location>
</feature>
<evidence type="ECO:0000313" key="14">
    <source>
        <dbReference type="Proteomes" id="UP000735302"/>
    </source>
</evidence>
<feature type="compositionally biased region" description="Polar residues" evidence="11">
    <location>
        <begin position="792"/>
        <end position="811"/>
    </location>
</feature>
<dbReference type="PROSITE" id="PS00028">
    <property type="entry name" value="ZINC_FINGER_C2H2_1"/>
    <property type="match status" value="14"/>
</dbReference>
<evidence type="ECO:0000256" key="1">
    <source>
        <dbReference type="ARBA" id="ARBA00004123"/>
    </source>
</evidence>
<sequence>MNEALKTSEDCPKSLNSCLEKLEKVAILFVELLEQATLYRCLVQSLQAVRRVRDLLNGNVSLWSSPKSIYHDQGTQTFDESSWNICTHSRTRTVDDKKVRTRRRKLQNRIYEEIQNKRKGKLGESVKSSKQTENQMISSPHPRLNDETCRAINNEQTVVEIKAINEFKKINQGGLVTKKNSRQKLMRKPILFQKSNKPLTDPGGAKLSLTKRFQNGSKVVPGGCKKSMSQSFHSCLKQRDRLQLYSCKFCKNKFICQQNLKDHMSQQHKYFDYGPNFLNKCQLQFQAQTAHEAQQTYVCDFCFKTFKSQSVLKGHYMEWHGLTGKTNTKVLFSCDLCGMSCKDAAELCQHIALHLNDGSDVTLAQATRGQKKLVLCQICGKSLSTYPALVAHQKLHQTGSKFHCDFCKEIFTNILELKNHREKHDNEERPYKCPQCDKGFKTRTTLRTHKMLHTGEQPYACDVCGKRFIQTSGLNAHKLRHTAQEENIYNKTNVDETAENNPLCCKICGRLYKTELRLQAHLKAHNQTSDLQCQLCSKMFTTTREAAIHKHTHFKGKLCCKMCGKISESRSEHYFHCKSHDPVERSYLCSKCGRSFITLADLETHQKRHEVQAKERKYHDPFICTVCGKAYVGRNSLTIHMKVHAGVFDLPCDLCPKKFKTWAELRHHRRVHTNEKPYVCNVCSRTFSRHSTLANHRRSHNERPYICIVCGAAFKLMNTMKKHGKIHKKDKPRKISQDTTSKACQQQGFSLEVTEGNHKTDINPNLQETNFPIPPPPPYPSDAVGDAPPSETRPNSQPAQPSCSPLVQSSVEPESLLDLAQPQLSSQLSEQTLQLLGLSSTRLPQSQVNLSNVLNSKASWMTSLPLPGHTLNRRHLPLPLTSSLTEPQMLTAVTQPAQQIQNIYQPKTENLLGATKSQTINQFQSTKQAHLLGLQGELRMTSPLQSTSQSSSEQVIGSIDQPLFKLQRQMANHSSASIIRTPALPQQTQTFFTPTDLVLRPVDFGSNDNPSGQLQIPVSGVEDLSDYLHIIQPTSSPLAINPPTTHIGQTMVLFSTGQFGQSQEFLSLSNTSDPFPTHLVHGLQEDDEDRAEGEEIEADNHEEGRESTPNLLDLPNTTSYTYYYY</sequence>
<keyword evidence="2" id="KW-0479">Metal-binding</keyword>
<evidence type="ECO:0000256" key="4">
    <source>
        <dbReference type="ARBA" id="ARBA00022771"/>
    </source>
</evidence>
<dbReference type="InterPro" id="IPR036236">
    <property type="entry name" value="Znf_C2H2_sf"/>
</dbReference>
<feature type="region of interest" description="Disordered" evidence="11">
    <location>
        <begin position="118"/>
        <end position="146"/>
    </location>
</feature>
<dbReference type="GO" id="GO:0005634">
    <property type="term" value="C:nucleus"/>
    <property type="evidence" value="ECO:0007669"/>
    <property type="project" value="UniProtKB-SubCell"/>
</dbReference>
<evidence type="ECO:0000256" key="6">
    <source>
        <dbReference type="ARBA" id="ARBA00023015"/>
    </source>
</evidence>
<dbReference type="Pfam" id="PF13912">
    <property type="entry name" value="zf-C2H2_6"/>
    <property type="match status" value="1"/>
</dbReference>
<comment type="subcellular location">
    <subcellularLocation>
        <location evidence="1">Nucleus</location>
    </subcellularLocation>
</comment>
<feature type="domain" description="C2H2-type" evidence="12">
    <location>
        <begin position="374"/>
        <end position="396"/>
    </location>
</feature>
<dbReference type="PROSITE" id="PS50157">
    <property type="entry name" value="ZINC_FINGER_C2H2_2"/>
    <property type="match status" value="14"/>
</dbReference>
<name>A0AAV4E0V7_9GAST</name>
<dbReference type="SUPFAM" id="SSF57667">
    <property type="entry name" value="beta-beta-alpha zinc fingers"/>
    <property type="match status" value="7"/>
</dbReference>
<comment type="caution">
    <text evidence="13">The sequence shown here is derived from an EMBL/GenBank/DDBJ whole genome shotgun (WGS) entry which is preliminary data.</text>
</comment>
<feature type="domain" description="C2H2-type" evidence="12">
    <location>
        <begin position="503"/>
        <end position="530"/>
    </location>
</feature>
<dbReference type="InterPro" id="IPR050752">
    <property type="entry name" value="C2H2-ZF_domain"/>
</dbReference>
<feature type="domain" description="C2H2-type" evidence="12">
    <location>
        <begin position="402"/>
        <end position="429"/>
    </location>
</feature>
<keyword evidence="9" id="KW-0539">Nucleus</keyword>
<dbReference type="FunFam" id="3.30.160.60:FF:000557">
    <property type="entry name" value="zinc finger and SCAN domain-containing protein 29"/>
    <property type="match status" value="1"/>
</dbReference>
<gene>
    <name evidence="13" type="ORF">PoB_007649300</name>
</gene>
<feature type="compositionally biased region" description="Acidic residues" evidence="11">
    <location>
        <begin position="1085"/>
        <end position="1097"/>
    </location>
</feature>
<dbReference type="EMBL" id="BLXT01008557">
    <property type="protein sequence ID" value="GFO49988.1"/>
    <property type="molecule type" value="Genomic_DNA"/>
</dbReference>
<feature type="domain" description="C2H2-type" evidence="12">
    <location>
        <begin position="431"/>
        <end position="458"/>
    </location>
</feature>
<proteinExistence type="predicted"/>
<protein>
    <submittedName>
        <fullName evidence="13">Zinc finger protein 226</fullName>
    </submittedName>
</protein>
<evidence type="ECO:0000256" key="8">
    <source>
        <dbReference type="ARBA" id="ARBA00023163"/>
    </source>
</evidence>
<feature type="domain" description="C2H2-type" evidence="12">
    <location>
        <begin position="332"/>
        <end position="359"/>
    </location>
</feature>
<evidence type="ECO:0000256" key="2">
    <source>
        <dbReference type="ARBA" id="ARBA00022723"/>
    </source>
</evidence>
<dbReference type="GO" id="GO:0008270">
    <property type="term" value="F:zinc ion binding"/>
    <property type="evidence" value="ECO:0007669"/>
    <property type="project" value="UniProtKB-KW"/>
</dbReference>
<dbReference type="GO" id="GO:0000981">
    <property type="term" value="F:DNA-binding transcription factor activity, RNA polymerase II-specific"/>
    <property type="evidence" value="ECO:0007669"/>
    <property type="project" value="TreeGrafter"/>
</dbReference>
<dbReference type="Proteomes" id="UP000735302">
    <property type="component" value="Unassembled WGS sequence"/>
</dbReference>
<evidence type="ECO:0000256" key="7">
    <source>
        <dbReference type="ARBA" id="ARBA00023125"/>
    </source>
</evidence>
<evidence type="ECO:0000256" key="11">
    <source>
        <dbReference type="SAM" id="MobiDB-lite"/>
    </source>
</evidence>
<feature type="domain" description="C2H2-type" evidence="12">
    <location>
        <begin position="678"/>
        <end position="705"/>
    </location>
</feature>
<reference evidence="13 14" key="1">
    <citation type="journal article" date="2021" name="Elife">
        <title>Chloroplast acquisition without the gene transfer in kleptoplastic sea slugs, Plakobranchus ocellatus.</title>
        <authorList>
            <person name="Maeda T."/>
            <person name="Takahashi S."/>
            <person name="Yoshida T."/>
            <person name="Shimamura S."/>
            <person name="Takaki Y."/>
            <person name="Nagai Y."/>
            <person name="Toyoda A."/>
            <person name="Suzuki Y."/>
            <person name="Arimoto A."/>
            <person name="Ishii H."/>
            <person name="Satoh N."/>
            <person name="Nishiyama T."/>
            <person name="Hasebe M."/>
            <person name="Maruyama T."/>
            <person name="Minagawa J."/>
            <person name="Obokata J."/>
            <person name="Shigenobu S."/>
        </authorList>
    </citation>
    <scope>NUCLEOTIDE SEQUENCE [LARGE SCALE GENOMIC DNA]</scope>
</reference>
<evidence type="ECO:0000256" key="5">
    <source>
        <dbReference type="ARBA" id="ARBA00022833"/>
    </source>
</evidence>
<dbReference type="PANTHER" id="PTHR24384:SF189">
    <property type="entry name" value="C2H2-TYPE DOMAIN-CONTAINING PROTEIN-RELATED"/>
    <property type="match status" value="1"/>
</dbReference>
<dbReference type="SMART" id="SM00355">
    <property type="entry name" value="ZnF_C2H2"/>
    <property type="match status" value="15"/>
</dbReference>
<feature type="domain" description="C2H2-type" evidence="12">
    <location>
        <begin position="587"/>
        <end position="614"/>
    </location>
</feature>
<feature type="domain" description="C2H2-type" evidence="12">
    <location>
        <begin position="297"/>
        <end position="320"/>
    </location>
</feature>
<evidence type="ECO:0000313" key="13">
    <source>
        <dbReference type="EMBL" id="GFO49988.1"/>
    </source>
</evidence>
<dbReference type="InterPro" id="IPR013087">
    <property type="entry name" value="Znf_C2H2_type"/>
</dbReference>
<keyword evidence="5" id="KW-0862">Zinc</keyword>
<feature type="compositionally biased region" description="Basic residues" evidence="11">
    <location>
        <begin position="723"/>
        <end position="734"/>
    </location>
</feature>
<keyword evidence="14" id="KW-1185">Reference proteome</keyword>
<keyword evidence="7" id="KW-0238">DNA-binding</keyword>
<feature type="domain" description="C2H2-type" evidence="12">
    <location>
        <begin position="705"/>
        <end position="732"/>
    </location>
</feature>
<feature type="domain" description="C2H2-type" evidence="12">
    <location>
        <begin position="531"/>
        <end position="558"/>
    </location>
</feature>
<dbReference type="Gene3D" id="3.30.160.60">
    <property type="entry name" value="Classic Zinc Finger"/>
    <property type="match status" value="10"/>
</dbReference>
<keyword evidence="4 10" id="KW-0863">Zinc-finger</keyword>
<dbReference type="Pfam" id="PF00096">
    <property type="entry name" value="zf-C2H2"/>
    <property type="match status" value="6"/>
</dbReference>
<dbReference type="FunFam" id="3.30.160.60:FF:000446">
    <property type="entry name" value="Zinc finger protein"/>
    <property type="match status" value="1"/>
</dbReference>
<feature type="domain" description="C2H2-type" evidence="12">
    <location>
        <begin position="245"/>
        <end position="268"/>
    </location>
</feature>
<dbReference type="FunFam" id="3.30.160.60:FF:000139">
    <property type="entry name" value="zinc finger protein 1 homolog"/>
    <property type="match status" value="1"/>
</dbReference>
<evidence type="ECO:0000256" key="9">
    <source>
        <dbReference type="ARBA" id="ARBA00023242"/>
    </source>
</evidence>
<feature type="domain" description="C2H2-type" evidence="12">
    <location>
        <begin position="650"/>
        <end position="677"/>
    </location>
</feature>
<dbReference type="PANTHER" id="PTHR24384">
    <property type="entry name" value="FINGER PUTATIVE TRANSCRIPTION FACTOR FAMILY-RELATED"/>
    <property type="match status" value="1"/>
</dbReference>
<keyword evidence="3" id="KW-0677">Repeat</keyword>
<dbReference type="FunFam" id="3.30.160.60:FF:001840">
    <property type="entry name" value="Paternally-expressed gene 3 protein"/>
    <property type="match status" value="1"/>
</dbReference>
<feature type="region of interest" description="Disordered" evidence="11">
    <location>
        <begin position="1076"/>
        <end position="1114"/>
    </location>
</feature>
<evidence type="ECO:0000259" key="12">
    <source>
        <dbReference type="PROSITE" id="PS50157"/>
    </source>
</evidence>
<keyword evidence="8" id="KW-0804">Transcription</keyword>
<accession>A0AAV4E0V7</accession>
<feature type="domain" description="C2H2-type" evidence="12">
    <location>
        <begin position="622"/>
        <end position="646"/>
    </location>
</feature>
<evidence type="ECO:0000256" key="3">
    <source>
        <dbReference type="ARBA" id="ARBA00022737"/>
    </source>
</evidence>
<feature type="compositionally biased region" description="Polar residues" evidence="11">
    <location>
        <begin position="737"/>
        <end position="749"/>
    </location>
</feature>